<dbReference type="CDD" id="cd13194">
    <property type="entry name" value="FERM_C_ERM"/>
    <property type="match status" value="1"/>
</dbReference>
<gene>
    <name evidence="7" type="primary">LOC107662612</name>
</gene>
<sequence>MPKPINVRVTTMDAELEFAIQSVTTGKQLFEQVVKTVGLREVWYFGLQYTDTKGFLTWLKLDKKVSSQEVKQENPLQFKFRAKHYPEDVAEELIQDITKKLFFLQVKEGILSDETYCPPETAVLLASYSVQAKFGDHSPETHKPGYLATERLLPQRVLDQHKLSKEQWEERIQIWHEEHRGILKEDATLEYLKISQDLEMYGVNYFDIKNKKGTDLWLGVDALGLNIYEKEDRLTPKIGFPWSEIRNISFSDKKFIIKPIDKKAPDFVFYTSRLRINKRILQLCMGNHELYMQRRKPDTIEVQQMKAQAREEKHQRQMERAQLENEKKKREAIEKEKERVEREKQEMMMKLLQFEEQTKKVEREQFERARILEEDRRRVEEEAARLEAERQAALMAKEELARQAEDQMKNQEQLAAELAEYTAKIVLLEEARRIKEEEASEWQNRAKEVQDDLEKTREELQHVMLSPVAAAPMAAAMMEEPLENDHDDQEENNSTYSAELHVEGIEDHRNEEERITEAEKNERVQKQNKCPYKECVYESLGVVLKEQRH</sequence>
<organism evidence="7 8">
    <name type="scientific">Sinocyclocheilus anshuiensis</name>
    <dbReference type="NCBI Taxonomy" id="1608454"/>
    <lineage>
        <taxon>Eukaryota</taxon>
        <taxon>Metazoa</taxon>
        <taxon>Chordata</taxon>
        <taxon>Craniata</taxon>
        <taxon>Vertebrata</taxon>
        <taxon>Euteleostomi</taxon>
        <taxon>Actinopterygii</taxon>
        <taxon>Neopterygii</taxon>
        <taxon>Teleostei</taxon>
        <taxon>Ostariophysi</taxon>
        <taxon>Cypriniformes</taxon>
        <taxon>Cyprinidae</taxon>
        <taxon>Cyprininae</taxon>
        <taxon>Sinocyclocheilus</taxon>
    </lineage>
</organism>
<feature type="binding site" evidence="4">
    <location>
        <begin position="60"/>
        <end position="63"/>
    </location>
    <ligand>
        <name>a 1,2-diacyl-sn-glycero-3-phospho-(1D-myo-inositol)</name>
        <dbReference type="ChEBI" id="CHEBI:57880"/>
    </ligand>
</feature>
<feature type="domain" description="FERM" evidence="6">
    <location>
        <begin position="5"/>
        <end position="295"/>
    </location>
</feature>
<reference evidence="7" key="2">
    <citation type="submission" date="2025-09" db="UniProtKB">
        <authorList>
            <consortium name="Ensembl"/>
        </authorList>
    </citation>
    <scope>IDENTIFICATION</scope>
</reference>
<accession>A0A671QWZ9</accession>
<evidence type="ECO:0000313" key="7">
    <source>
        <dbReference type="Ensembl" id="ENSSANP00000075295.1"/>
    </source>
</evidence>
<evidence type="ECO:0000256" key="1">
    <source>
        <dbReference type="ARBA" id="ARBA00004202"/>
    </source>
</evidence>
<dbReference type="Pfam" id="PF20492">
    <property type="entry name" value="ERM_helical"/>
    <property type="match status" value="1"/>
</dbReference>
<dbReference type="Ensembl" id="ENSSANT00000080045.1">
    <property type="protein sequence ID" value="ENSSANP00000075295.1"/>
    <property type="gene ID" value="ENSSANG00000037381.1"/>
</dbReference>
<reference evidence="7" key="1">
    <citation type="submission" date="2025-08" db="UniProtKB">
        <authorList>
            <consortium name="Ensembl"/>
        </authorList>
    </citation>
    <scope>IDENTIFICATION</scope>
</reference>
<dbReference type="PANTHER" id="PTHR23281">
    <property type="entry name" value="MERLIN/MOESIN/EZRIN/RADIXIN"/>
    <property type="match status" value="1"/>
</dbReference>
<dbReference type="Gene3D" id="3.10.20.90">
    <property type="entry name" value="Phosphatidylinositol 3-kinase Catalytic Subunit, Chain A, domain 1"/>
    <property type="match status" value="1"/>
</dbReference>
<comment type="subcellular location">
    <subcellularLocation>
        <location evidence="1">Cell membrane</location>
        <topology evidence="1">Peripheral membrane protein</topology>
    </subcellularLocation>
</comment>
<dbReference type="InterPro" id="IPR011174">
    <property type="entry name" value="ERM"/>
</dbReference>
<dbReference type="InterPro" id="IPR014352">
    <property type="entry name" value="FERM/acyl-CoA-bd_prot_sf"/>
</dbReference>
<proteinExistence type="predicted"/>
<dbReference type="FunFam" id="2.30.29.30:FF:000003">
    <property type="entry name" value="Radixin isoform 1"/>
    <property type="match status" value="1"/>
</dbReference>
<dbReference type="PRINTS" id="PR00935">
    <property type="entry name" value="BAND41"/>
</dbReference>
<dbReference type="CDD" id="cd14473">
    <property type="entry name" value="FERM_B-lobe"/>
    <property type="match status" value="1"/>
</dbReference>
<dbReference type="Proteomes" id="UP000472260">
    <property type="component" value="Unassembled WGS sequence"/>
</dbReference>
<dbReference type="InterPro" id="IPR011993">
    <property type="entry name" value="PH-like_dom_sf"/>
</dbReference>
<dbReference type="InterPro" id="IPR018980">
    <property type="entry name" value="FERM_PH-like_C"/>
</dbReference>
<dbReference type="InterPro" id="IPR018979">
    <property type="entry name" value="FERM_N"/>
</dbReference>
<dbReference type="SMART" id="SM01196">
    <property type="entry name" value="FERM_C"/>
    <property type="match status" value="1"/>
</dbReference>
<dbReference type="InterPro" id="IPR041789">
    <property type="entry name" value="ERM_FERM_C"/>
</dbReference>
<evidence type="ECO:0000259" key="6">
    <source>
        <dbReference type="PROSITE" id="PS50057"/>
    </source>
</evidence>
<dbReference type="FunFam" id="1.20.5.450:FF:000001">
    <property type="entry name" value="radixin isoform X2"/>
    <property type="match status" value="1"/>
</dbReference>
<dbReference type="CDD" id="cd17187">
    <property type="entry name" value="FERM_F1_ERM"/>
    <property type="match status" value="1"/>
</dbReference>
<dbReference type="InterPro" id="IPR029071">
    <property type="entry name" value="Ubiquitin-like_domsf"/>
</dbReference>
<protein>
    <submittedName>
        <fullName evidence="7">Ezrin-like</fullName>
    </submittedName>
</protein>
<dbReference type="SUPFAM" id="SSF47031">
    <property type="entry name" value="Second domain of FERM"/>
    <property type="match status" value="1"/>
</dbReference>
<dbReference type="Pfam" id="PF00373">
    <property type="entry name" value="FERM_M"/>
    <property type="match status" value="1"/>
</dbReference>
<dbReference type="SMART" id="SM00295">
    <property type="entry name" value="B41"/>
    <property type="match status" value="1"/>
</dbReference>
<dbReference type="Pfam" id="PF09379">
    <property type="entry name" value="FERM_N"/>
    <property type="match status" value="1"/>
</dbReference>
<dbReference type="GO" id="GO:0003779">
    <property type="term" value="F:actin binding"/>
    <property type="evidence" value="ECO:0007669"/>
    <property type="project" value="InterPro"/>
</dbReference>
<dbReference type="SUPFAM" id="SSF50729">
    <property type="entry name" value="PH domain-like"/>
    <property type="match status" value="1"/>
</dbReference>
<evidence type="ECO:0000256" key="5">
    <source>
        <dbReference type="SAM" id="MobiDB-lite"/>
    </source>
</evidence>
<dbReference type="Pfam" id="PF09380">
    <property type="entry name" value="FERM_C"/>
    <property type="match status" value="1"/>
</dbReference>
<dbReference type="Gene3D" id="1.20.5.450">
    <property type="match status" value="1"/>
</dbReference>
<keyword evidence="8" id="KW-1185">Reference proteome</keyword>
<dbReference type="InterPro" id="IPR000798">
    <property type="entry name" value="Ez/rad/moesin-like"/>
</dbReference>
<feature type="binding site" evidence="4">
    <location>
        <position position="278"/>
    </location>
    <ligand>
        <name>a 1,2-diacyl-sn-glycero-3-phospho-(1D-myo-inositol)</name>
        <dbReference type="ChEBI" id="CHEBI:57880"/>
    </ligand>
</feature>
<dbReference type="InterPro" id="IPR019748">
    <property type="entry name" value="FERM_central"/>
</dbReference>
<dbReference type="Gene3D" id="1.20.80.10">
    <property type="match status" value="1"/>
</dbReference>
<feature type="region of interest" description="Disordered" evidence="5">
    <location>
        <begin position="320"/>
        <end position="340"/>
    </location>
</feature>
<evidence type="ECO:0000256" key="3">
    <source>
        <dbReference type="ARBA" id="ARBA00023136"/>
    </source>
</evidence>
<dbReference type="AlphaFoldDB" id="A0A671QWZ9"/>
<evidence type="ECO:0000313" key="8">
    <source>
        <dbReference type="Proteomes" id="UP000472260"/>
    </source>
</evidence>
<keyword evidence="2" id="KW-1003">Cell membrane</keyword>
<dbReference type="Gene3D" id="2.30.29.30">
    <property type="entry name" value="Pleckstrin-homology domain (PH domain)/Phosphotyrosine-binding domain (PTB)"/>
    <property type="match status" value="1"/>
</dbReference>
<dbReference type="FunFam" id="3.10.20.90:FF:000013">
    <property type="entry name" value="radixin isoform X1"/>
    <property type="match status" value="1"/>
</dbReference>
<evidence type="ECO:0000256" key="4">
    <source>
        <dbReference type="PIRSR" id="PIRSR002305-1"/>
    </source>
</evidence>
<dbReference type="PIRSF" id="PIRSF002305">
    <property type="entry name" value="ERM"/>
    <property type="match status" value="1"/>
</dbReference>
<dbReference type="SUPFAM" id="SSF54236">
    <property type="entry name" value="Ubiquitin-like"/>
    <property type="match status" value="1"/>
</dbReference>
<feature type="region of interest" description="Disordered" evidence="5">
    <location>
        <begin position="483"/>
        <end position="526"/>
    </location>
</feature>
<name>A0A671QWZ9_9TELE</name>
<dbReference type="PRINTS" id="PR00661">
    <property type="entry name" value="ERMFAMILY"/>
</dbReference>
<dbReference type="InterPro" id="IPR019749">
    <property type="entry name" value="Band_41_domain"/>
</dbReference>
<dbReference type="InterPro" id="IPR035963">
    <property type="entry name" value="FERM_2"/>
</dbReference>
<dbReference type="PROSITE" id="PS50057">
    <property type="entry name" value="FERM_3"/>
    <property type="match status" value="1"/>
</dbReference>
<dbReference type="InterPro" id="IPR046810">
    <property type="entry name" value="ERM_helical"/>
</dbReference>
<keyword evidence="3" id="KW-0472">Membrane</keyword>
<dbReference type="InterPro" id="IPR000299">
    <property type="entry name" value="FERM_domain"/>
</dbReference>
<evidence type="ECO:0000256" key="2">
    <source>
        <dbReference type="ARBA" id="ARBA00022475"/>
    </source>
</evidence>
<feature type="compositionally biased region" description="Basic and acidic residues" evidence="5">
    <location>
        <begin position="500"/>
        <end position="526"/>
    </location>
</feature>
<dbReference type="GO" id="GO:0005886">
    <property type="term" value="C:plasma membrane"/>
    <property type="evidence" value="ECO:0007669"/>
    <property type="project" value="UniProtKB-SubCell"/>
</dbReference>
<dbReference type="FunFam" id="1.20.80.10:FF:000002">
    <property type="entry name" value="radixin isoform X1"/>
    <property type="match status" value="1"/>
</dbReference>